<gene>
    <name evidence="1" type="ORF">SAMN05660923_02910</name>
</gene>
<reference evidence="1 2" key="1">
    <citation type="submission" date="2016-10" db="EMBL/GenBank/DDBJ databases">
        <authorList>
            <person name="de Groot N.N."/>
        </authorList>
    </citation>
    <scope>NUCLEOTIDE SEQUENCE [LARGE SCALE GENOMIC DNA]</scope>
    <source>
        <strain evidence="1 2">DSM 23310</strain>
    </source>
</reference>
<dbReference type="AlphaFoldDB" id="A0A1H3EFB1"/>
<protein>
    <submittedName>
        <fullName evidence="1">Uncharacterized protein</fullName>
    </submittedName>
</protein>
<dbReference type="RefSeq" id="WP_093754911.1">
    <property type="nucleotide sequence ID" value="NZ_FNNG01000019.1"/>
</dbReference>
<organism evidence="1 2">
    <name type="scientific">Tepidimicrobium xylanilyticum</name>
    <dbReference type="NCBI Taxonomy" id="1123352"/>
    <lineage>
        <taxon>Bacteria</taxon>
        <taxon>Bacillati</taxon>
        <taxon>Bacillota</taxon>
        <taxon>Tissierellia</taxon>
        <taxon>Tissierellales</taxon>
        <taxon>Tepidimicrobiaceae</taxon>
        <taxon>Tepidimicrobium</taxon>
    </lineage>
</organism>
<sequence>MCKSDINNQNSEIVIDSNNLKSKVREEKKLDPYKELIIELLNKGNTHGEILNILKKQGYDGQNL</sequence>
<dbReference type="EMBL" id="FNNG01000019">
    <property type="protein sequence ID" value="SDX77307.1"/>
    <property type="molecule type" value="Genomic_DNA"/>
</dbReference>
<evidence type="ECO:0000313" key="1">
    <source>
        <dbReference type="EMBL" id="SDX77307.1"/>
    </source>
</evidence>
<name>A0A1H3EFB1_9FIRM</name>
<proteinExistence type="predicted"/>
<keyword evidence="2" id="KW-1185">Reference proteome</keyword>
<accession>A0A1H3EFB1</accession>
<evidence type="ECO:0000313" key="2">
    <source>
        <dbReference type="Proteomes" id="UP000198828"/>
    </source>
</evidence>
<dbReference type="Proteomes" id="UP000198828">
    <property type="component" value="Unassembled WGS sequence"/>
</dbReference>